<dbReference type="AlphaFoldDB" id="A0A8J7I0C0"/>
<organism evidence="1 2">
    <name type="scientific">Amazonocrinis nigriterrae CENA67</name>
    <dbReference type="NCBI Taxonomy" id="2794033"/>
    <lineage>
        <taxon>Bacteria</taxon>
        <taxon>Bacillati</taxon>
        <taxon>Cyanobacteriota</taxon>
        <taxon>Cyanophyceae</taxon>
        <taxon>Nostocales</taxon>
        <taxon>Nostocaceae</taxon>
        <taxon>Amazonocrinis</taxon>
        <taxon>Amazonocrinis nigriterrae</taxon>
    </lineage>
</organism>
<evidence type="ECO:0000313" key="2">
    <source>
        <dbReference type="Proteomes" id="UP000632766"/>
    </source>
</evidence>
<gene>
    <name evidence="1" type="ORF">I8748_26460</name>
</gene>
<dbReference type="EMBL" id="JAECZC010000066">
    <property type="protein sequence ID" value="MBH8565674.1"/>
    <property type="molecule type" value="Genomic_DNA"/>
</dbReference>
<reference evidence="1 2" key="1">
    <citation type="journal article" date="2021" name="Int. J. Syst. Evol. Microbiol.">
        <title>Amazonocrinis nigriterrae gen. nov., sp. nov., Atlanticothrix silvestris gen. nov., sp. nov. and Dendronalium phyllosphericum gen. nov., sp. nov., nostocacean cyanobacteria from Brazilian environments.</title>
        <authorList>
            <person name="Alvarenga D.O."/>
            <person name="Andreote A.P.D."/>
            <person name="Branco L.H.Z."/>
            <person name="Delbaje E."/>
            <person name="Cruz R.B."/>
            <person name="Varani A.M."/>
            <person name="Fiore M.F."/>
        </authorList>
    </citation>
    <scope>NUCLEOTIDE SEQUENCE [LARGE SCALE GENOMIC DNA]</scope>
    <source>
        <strain evidence="1 2">CENA67</strain>
    </source>
</reference>
<proteinExistence type="predicted"/>
<name>A0A8J7I0C0_9NOST</name>
<evidence type="ECO:0000313" key="1">
    <source>
        <dbReference type="EMBL" id="MBH8565674.1"/>
    </source>
</evidence>
<dbReference type="RefSeq" id="WP_198127464.1">
    <property type="nucleotide sequence ID" value="NZ_JAECZC010000066.1"/>
</dbReference>
<comment type="caution">
    <text evidence="1">The sequence shown here is derived from an EMBL/GenBank/DDBJ whole genome shotgun (WGS) entry which is preliminary data.</text>
</comment>
<keyword evidence="2" id="KW-1185">Reference proteome</keyword>
<sequence>MRTTIKPCLHSYSIPNAAPQLDLNGSDEAGIDFATTFYRGTLALELRLPPKKIPLLTSLPAVSYVDIQM</sequence>
<accession>A0A8J7I0C0</accession>
<protein>
    <submittedName>
        <fullName evidence="1">Uncharacterized protein</fullName>
    </submittedName>
</protein>
<dbReference type="Proteomes" id="UP000632766">
    <property type="component" value="Unassembled WGS sequence"/>
</dbReference>